<accession>A0A6A6TXN5</accession>
<evidence type="ECO:0000256" key="9">
    <source>
        <dbReference type="PIRSR" id="PIRSR500134-3"/>
    </source>
</evidence>
<dbReference type="GO" id="GO:0006024">
    <property type="term" value="P:glycosaminoglycan biosynthetic process"/>
    <property type="evidence" value="ECO:0007669"/>
    <property type="project" value="TreeGrafter"/>
</dbReference>
<keyword evidence="5 9" id="KW-0520">NAD</keyword>
<dbReference type="PANTHER" id="PTHR11374">
    <property type="entry name" value="UDP-GLUCOSE DEHYDROGENASE/UDP-MANNAC DEHYDROGENASE"/>
    <property type="match status" value="1"/>
</dbReference>
<feature type="binding site" evidence="8">
    <location>
        <position position="297"/>
    </location>
    <ligand>
        <name>substrate</name>
    </ligand>
</feature>
<feature type="binding site" evidence="9">
    <location>
        <position position="189"/>
    </location>
    <ligand>
        <name>NAD(+)</name>
        <dbReference type="ChEBI" id="CHEBI:57540"/>
    </ligand>
</feature>
<dbReference type="PIRSF" id="PIRSF000124">
    <property type="entry name" value="UDPglc_GDPman_dh"/>
    <property type="match status" value="1"/>
</dbReference>
<feature type="binding site" evidence="9">
    <location>
        <position position="303"/>
    </location>
    <ligand>
        <name>NAD(+)</name>
        <dbReference type="ChEBI" id="CHEBI:57540"/>
    </ligand>
</feature>
<evidence type="ECO:0000256" key="5">
    <source>
        <dbReference type="ARBA" id="ARBA00023027"/>
    </source>
</evidence>
<evidence type="ECO:0000256" key="7">
    <source>
        <dbReference type="PIRSR" id="PIRSR500134-1"/>
    </source>
</evidence>
<dbReference type="InterPro" id="IPR001732">
    <property type="entry name" value="UDP-Glc/GDP-Man_DH_N"/>
</dbReference>
<evidence type="ECO:0000256" key="4">
    <source>
        <dbReference type="ARBA" id="ARBA00023002"/>
    </source>
</evidence>
<organism evidence="11 12">
    <name type="scientific">Microthyrium microscopicum</name>
    <dbReference type="NCBI Taxonomy" id="703497"/>
    <lineage>
        <taxon>Eukaryota</taxon>
        <taxon>Fungi</taxon>
        <taxon>Dikarya</taxon>
        <taxon>Ascomycota</taxon>
        <taxon>Pezizomycotina</taxon>
        <taxon>Dothideomycetes</taxon>
        <taxon>Dothideomycetes incertae sedis</taxon>
        <taxon>Microthyriales</taxon>
        <taxon>Microthyriaceae</taxon>
        <taxon>Microthyrium</taxon>
    </lineage>
</organism>
<feature type="binding site" evidence="9">
    <location>
        <position position="156"/>
    </location>
    <ligand>
        <name>NAD(+)</name>
        <dbReference type="ChEBI" id="CHEBI:57540"/>
    </ligand>
</feature>
<evidence type="ECO:0000256" key="6">
    <source>
        <dbReference type="ARBA" id="ARBA00047473"/>
    </source>
</evidence>
<dbReference type="Pfam" id="PF03720">
    <property type="entry name" value="UDPG_MGDP_dh_C"/>
    <property type="match status" value="1"/>
</dbReference>
<dbReference type="Gene3D" id="3.40.50.720">
    <property type="entry name" value="NAD(P)-binding Rossmann-like Domain"/>
    <property type="match status" value="2"/>
</dbReference>
<dbReference type="InterPro" id="IPR028357">
    <property type="entry name" value="UDPglc_DH_bac"/>
</dbReference>
<comment type="similarity">
    <text evidence="2">Belongs to the UDP-glucose/GDP-mannose dehydrogenase family.</text>
</comment>
<dbReference type="GO" id="GO:0003979">
    <property type="term" value="F:UDP-glucose 6-dehydrogenase activity"/>
    <property type="evidence" value="ECO:0007669"/>
    <property type="project" value="UniProtKB-EC"/>
</dbReference>
<proteinExistence type="inferred from homology"/>
<dbReference type="Gene3D" id="1.20.5.100">
    <property type="entry name" value="Cytochrome c1, transmembrane anchor, C-terminal"/>
    <property type="match status" value="1"/>
</dbReference>
<dbReference type="GO" id="GO:0005634">
    <property type="term" value="C:nucleus"/>
    <property type="evidence" value="ECO:0007669"/>
    <property type="project" value="TreeGrafter"/>
</dbReference>
<keyword evidence="12" id="KW-1185">Reference proteome</keyword>
<dbReference type="GO" id="GO:0000271">
    <property type="term" value="P:polysaccharide biosynthetic process"/>
    <property type="evidence" value="ECO:0007669"/>
    <property type="project" value="InterPro"/>
</dbReference>
<evidence type="ECO:0000256" key="2">
    <source>
        <dbReference type="ARBA" id="ARBA00006601"/>
    </source>
</evidence>
<dbReference type="InterPro" id="IPR017476">
    <property type="entry name" value="UDP-Glc/GDP-Man"/>
</dbReference>
<dbReference type="InterPro" id="IPR008927">
    <property type="entry name" value="6-PGluconate_DH-like_C_sf"/>
</dbReference>
<dbReference type="GO" id="GO:0006065">
    <property type="term" value="P:UDP-glucuronate biosynthetic process"/>
    <property type="evidence" value="ECO:0007669"/>
    <property type="project" value="UniProtKB-UniPathway"/>
</dbReference>
<dbReference type="InterPro" id="IPR036220">
    <property type="entry name" value="UDP-Glc/GDP-Man_DH_C_sf"/>
</dbReference>
<feature type="binding site" evidence="8">
    <location>
        <begin position="289"/>
        <end position="293"/>
    </location>
    <ligand>
        <name>substrate</name>
    </ligand>
</feature>
<evidence type="ECO:0000313" key="11">
    <source>
        <dbReference type="EMBL" id="KAF2663424.1"/>
    </source>
</evidence>
<dbReference type="AlphaFoldDB" id="A0A6A6TXN5"/>
<dbReference type="GO" id="GO:0051287">
    <property type="term" value="F:NAD binding"/>
    <property type="evidence" value="ECO:0007669"/>
    <property type="project" value="InterPro"/>
</dbReference>
<feature type="domain" description="UDP-glucose/GDP-mannose dehydrogenase C-terminal" evidence="10">
    <location>
        <begin position="356"/>
        <end position="458"/>
    </location>
</feature>
<evidence type="ECO:0000256" key="1">
    <source>
        <dbReference type="ARBA" id="ARBA00004701"/>
    </source>
</evidence>
<dbReference type="SUPFAM" id="SSF48179">
    <property type="entry name" value="6-phosphogluconate dehydrogenase C-terminal domain-like"/>
    <property type="match status" value="1"/>
</dbReference>
<keyword evidence="4" id="KW-0560">Oxidoreductase</keyword>
<feature type="binding site" evidence="9">
    <location>
        <position position="40"/>
    </location>
    <ligand>
        <name>NAD(+)</name>
        <dbReference type="ChEBI" id="CHEBI:57540"/>
    </ligand>
</feature>
<evidence type="ECO:0000313" key="12">
    <source>
        <dbReference type="Proteomes" id="UP000799302"/>
    </source>
</evidence>
<dbReference type="PANTHER" id="PTHR11374:SF3">
    <property type="entry name" value="UDP-GLUCOSE 6-DEHYDROGENASE"/>
    <property type="match status" value="1"/>
</dbReference>
<name>A0A6A6TXN5_9PEZI</name>
<feature type="binding site" evidence="8">
    <location>
        <begin position="186"/>
        <end position="189"/>
    </location>
    <ligand>
        <name>substrate</name>
    </ligand>
</feature>
<dbReference type="SUPFAM" id="SSF51735">
    <property type="entry name" value="NAD(P)-binding Rossmann-fold domains"/>
    <property type="match status" value="1"/>
</dbReference>
<dbReference type="Proteomes" id="UP000799302">
    <property type="component" value="Unassembled WGS sequence"/>
</dbReference>
<feature type="binding site" evidence="8">
    <location>
        <position position="363"/>
    </location>
    <ligand>
        <name>substrate</name>
    </ligand>
</feature>
<feature type="binding site" evidence="9">
    <location>
        <position position="370"/>
    </location>
    <ligand>
        <name>NAD(+)</name>
        <dbReference type="ChEBI" id="CHEBI:57540"/>
    </ligand>
</feature>
<comment type="pathway">
    <text evidence="1">Nucleotide-sugar biosynthesis; UDP-alpha-D-glucuronate biosynthesis; UDP-alpha-D-glucuronate from UDP-alpha-D-glucose: step 1/1.</text>
</comment>
<comment type="catalytic activity">
    <reaction evidence="6">
        <text>UDP-alpha-D-glucose + 2 NAD(+) + H2O = UDP-alpha-D-glucuronate + 2 NADH + 3 H(+)</text>
        <dbReference type="Rhea" id="RHEA:23596"/>
        <dbReference type="ChEBI" id="CHEBI:15377"/>
        <dbReference type="ChEBI" id="CHEBI:15378"/>
        <dbReference type="ChEBI" id="CHEBI:57540"/>
        <dbReference type="ChEBI" id="CHEBI:57945"/>
        <dbReference type="ChEBI" id="CHEBI:58052"/>
        <dbReference type="ChEBI" id="CHEBI:58885"/>
        <dbReference type="EC" id="1.1.1.22"/>
    </reaction>
</comment>
<dbReference type="FunFam" id="3.40.50.720:FF:000032">
    <property type="entry name" value="UDP-glucose 6-dehydrogenase"/>
    <property type="match status" value="1"/>
</dbReference>
<dbReference type="InterPro" id="IPR036291">
    <property type="entry name" value="NAD(P)-bd_dom_sf"/>
</dbReference>
<evidence type="ECO:0000256" key="8">
    <source>
        <dbReference type="PIRSR" id="PIRSR500134-2"/>
    </source>
</evidence>
<feature type="binding site" evidence="9">
    <location>
        <position position="116"/>
    </location>
    <ligand>
        <name>NAD(+)</name>
        <dbReference type="ChEBI" id="CHEBI:57540"/>
    </ligand>
</feature>
<evidence type="ECO:0000256" key="3">
    <source>
        <dbReference type="ARBA" id="ARBA00012954"/>
    </source>
</evidence>
<dbReference type="OrthoDB" id="5059218at2759"/>
<dbReference type="NCBIfam" id="TIGR03026">
    <property type="entry name" value="NDP-sugDHase"/>
    <property type="match status" value="1"/>
</dbReference>
<dbReference type="InterPro" id="IPR014026">
    <property type="entry name" value="UDP-Glc/GDP-Man_DH_dimer"/>
</dbReference>
<reference evidence="11" key="1">
    <citation type="journal article" date="2020" name="Stud. Mycol.">
        <title>101 Dothideomycetes genomes: a test case for predicting lifestyles and emergence of pathogens.</title>
        <authorList>
            <person name="Haridas S."/>
            <person name="Albert R."/>
            <person name="Binder M."/>
            <person name="Bloem J."/>
            <person name="Labutti K."/>
            <person name="Salamov A."/>
            <person name="Andreopoulos B."/>
            <person name="Baker S."/>
            <person name="Barry K."/>
            <person name="Bills G."/>
            <person name="Bluhm B."/>
            <person name="Cannon C."/>
            <person name="Castanera R."/>
            <person name="Culley D."/>
            <person name="Daum C."/>
            <person name="Ezra D."/>
            <person name="Gonzalez J."/>
            <person name="Henrissat B."/>
            <person name="Kuo A."/>
            <person name="Liang C."/>
            <person name="Lipzen A."/>
            <person name="Lutzoni F."/>
            <person name="Magnuson J."/>
            <person name="Mondo S."/>
            <person name="Nolan M."/>
            <person name="Ohm R."/>
            <person name="Pangilinan J."/>
            <person name="Park H.-J."/>
            <person name="Ramirez L."/>
            <person name="Alfaro M."/>
            <person name="Sun H."/>
            <person name="Tritt A."/>
            <person name="Yoshinaga Y."/>
            <person name="Zwiers L.-H."/>
            <person name="Turgeon B."/>
            <person name="Goodwin S."/>
            <person name="Spatafora J."/>
            <person name="Crous P."/>
            <person name="Grigoriev I."/>
        </authorList>
    </citation>
    <scope>NUCLEOTIDE SEQUENCE</scope>
    <source>
        <strain evidence="11">CBS 115976</strain>
    </source>
</reference>
<feature type="binding site" evidence="9">
    <location>
        <position position="45"/>
    </location>
    <ligand>
        <name>NAD(+)</name>
        <dbReference type="ChEBI" id="CHEBI:57540"/>
    </ligand>
</feature>
<protein>
    <recommendedName>
        <fullName evidence="3">UDP-glucose 6-dehydrogenase</fullName>
        <ecNumber evidence="3">1.1.1.22</ecNumber>
    </recommendedName>
</protein>
<dbReference type="PIRSF" id="PIRSF500134">
    <property type="entry name" value="UDPglc_DH_bac"/>
    <property type="match status" value="1"/>
</dbReference>
<dbReference type="EC" id="1.1.1.22" evidence="3"/>
<dbReference type="EMBL" id="MU004245">
    <property type="protein sequence ID" value="KAF2663424.1"/>
    <property type="molecule type" value="Genomic_DNA"/>
</dbReference>
<dbReference type="UniPathway" id="UPA00038">
    <property type="reaction ID" value="UER00491"/>
</dbReference>
<dbReference type="InterPro" id="IPR014027">
    <property type="entry name" value="UDP-Glc/GDP-Man_DH_C"/>
</dbReference>
<feature type="active site" description="Nucleophile" evidence="7">
    <location>
        <position position="300"/>
    </location>
</feature>
<dbReference type="SMART" id="SM00984">
    <property type="entry name" value="UDPG_MGDP_dh_C"/>
    <property type="match status" value="1"/>
</dbReference>
<dbReference type="Pfam" id="PF03721">
    <property type="entry name" value="UDPG_MGDP_dh_N"/>
    <property type="match status" value="2"/>
</dbReference>
<dbReference type="Pfam" id="PF00984">
    <property type="entry name" value="UDPG_MGDP_dh"/>
    <property type="match status" value="1"/>
</dbReference>
<gene>
    <name evidence="11" type="ORF">BT63DRAFT_393845</name>
</gene>
<evidence type="ECO:0000259" key="10">
    <source>
        <dbReference type="SMART" id="SM00984"/>
    </source>
</evidence>
<feature type="binding site" evidence="8">
    <location>
        <position position="244"/>
    </location>
    <ligand>
        <name>substrate</name>
    </ligand>
</feature>
<sequence length="551" mass="59415">MESHDIPVRNVCVIGAGYVGGPTAAVLALHNPMVKVTVLDRDPKRIASWESNHLPIHEPGLAEVVRLTRDGANSVTSVEPESDGIDAAARQGNLFFSVDSPTCIGHADLIFLAVNTPTKYSGRGAGSASDLSALESAVRDIAKFAKNGTVIVEKSTVPCGTARLISNILLSVRPEESFPILSNPEFLAEGSAIKNLLHPDRVLIGSTPSVAGRLAARRLAALYASWIPGDRILHTNVWSSELSKLVANAMLAQRISSINSISALCERTGADVREIAKAVGTDDRIGAKFLKAGLGFGGSCFRKDISSLVYIAESLNLPDVAAYWRAVLNINEYQRQRFTDMIVSRLSNTLNGKKIALLGFAYKKDTGDTRESLAVDVIASLLEERPTEIAIFDPCCPKDGIEREIAHLDGAKDRVKIYSDPYLATSGSSALAILTEWDFFKADRPLPVLRKMPPKAEPQAQATTAAEAPLRDFTPPVLPACPDGCQNCVSGQRQALLENGQRMDWSRVARSLRGPKYVLDGRGILDERAIKAVGLEVEGLGWGSVSMAMHW</sequence>
<dbReference type="SUPFAM" id="SSF52413">
    <property type="entry name" value="UDP-glucose/GDP-mannose dehydrogenase C-terminal domain"/>
    <property type="match status" value="1"/>
</dbReference>
<dbReference type="FunFam" id="1.20.5.100:FF:000001">
    <property type="entry name" value="UDP-glucose 6-dehydrogenase"/>
    <property type="match status" value="1"/>
</dbReference>
<dbReference type="InterPro" id="IPR028356">
    <property type="entry name" value="UDPglc_DH_euk"/>
</dbReference>